<gene>
    <name evidence="4" type="ORF">HSR121_0476</name>
</gene>
<dbReference type="Pfam" id="PF23375">
    <property type="entry name" value="DUF7094"/>
    <property type="match status" value="1"/>
</dbReference>
<reference evidence="4" key="1">
    <citation type="submission" date="2020-11" db="EMBL/GenBank/DDBJ databases">
        <title>Carbohydrate-dependent, anaerobic sulfur respiration: A novel catabolism in halophilic archaea.</title>
        <authorList>
            <person name="Sorokin D.Y."/>
            <person name="Messina E."/>
            <person name="Smedile F."/>
            <person name="La Cono V."/>
            <person name="Hallsworth J.E."/>
            <person name="Yakimov M.M."/>
        </authorList>
    </citation>
    <scope>NUCLEOTIDE SEQUENCE</scope>
    <source>
        <strain evidence="4">HSR12-1</strain>
    </source>
</reference>
<sequence>MYGQEPLQLRSVAKRCRDTRSVFSVDRFLRSHSIDENSMNVPGTSSIGLSLVIFTLVASGAAAGFTQSTGGTEQSLESSIVEVNGTSNYGHVSEENLERVVLLQSGVDVTAATQIDTDRIGTRLITASFSSEYGDSHTVSERTAAVRTAIQMLERRMEQVNEYQADALSQYNRGEITPRQYVAVLAQSDAAMREIDSAAASIEEADDSTLEYEIQPGLAERLERLDSKASPISGPMRRDQFRAAIVGFDPPSPIYLETSDKIAVFAMIDDGRYVRSAFDSTGIDVDSRPQLQMTDAINLIAKHYPWTLDTSNREQAAKFNTLSGGNVFSAQVPHAHGELNTYVDATTGEIFKEHQVTYLPEIPVTHSYTNYSTAYALTVNATHDTGPIEVSLVRRTTGDGANASVEIDGTTVGSTGSDGRLWTLDTRGPTTVRVTAADGATFTVEVDPEDLSG</sequence>
<dbReference type="Proteomes" id="UP000663525">
    <property type="component" value="Chromosome"/>
</dbReference>
<dbReference type="AlphaFoldDB" id="A0A897MW63"/>
<evidence type="ECO:0000259" key="3">
    <source>
        <dbReference type="Pfam" id="PF23379"/>
    </source>
</evidence>
<accession>A0A897MW63</accession>
<dbReference type="EMBL" id="CP064787">
    <property type="protein sequence ID" value="QSG04832.1"/>
    <property type="molecule type" value="Genomic_DNA"/>
</dbReference>
<dbReference type="Pfam" id="PF23379">
    <property type="entry name" value="DUF7096"/>
    <property type="match status" value="1"/>
</dbReference>
<dbReference type="InterPro" id="IPR055522">
    <property type="entry name" value="DUF7096"/>
</dbReference>
<organism evidence="4 5">
    <name type="scientific">Halapricum desulfuricans</name>
    <dbReference type="NCBI Taxonomy" id="2841257"/>
    <lineage>
        <taxon>Archaea</taxon>
        <taxon>Methanobacteriati</taxon>
        <taxon>Methanobacteriota</taxon>
        <taxon>Stenosarchaea group</taxon>
        <taxon>Halobacteria</taxon>
        <taxon>Halobacteriales</taxon>
        <taxon>Haloarculaceae</taxon>
        <taxon>Halapricum</taxon>
    </lineage>
</organism>
<dbReference type="Pfam" id="PF23374">
    <property type="entry name" value="Fn3_arc"/>
    <property type="match status" value="1"/>
</dbReference>
<dbReference type="InterPro" id="IPR056397">
    <property type="entry name" value="Fn3_arc"/>
</dbReference>
<feature type="domain" description="DUF7094" evidence="2">
    <location>
        <begin position="255"/>
        <end position="363"/>
    </location>
</feature>
<name>A0A897MW63_9EURY</name>
<evidence type="ECO:0000259" key="2">
    <source>
        <dbReference type="Pfam" id="PF23375"/>
    </source>
</evidence>
<evidence type="ECO:0000313" key="5">
    <source>
        <dbReference type="Proteomes" id="UP000663525"/>
    </source>
</evidence>
<feature type="domain" description="Fibronectin-III type-like" evidence="1">
    <location>
        <begin position="375"/>
        <end position="442"/>
    </location>
</feature>
<feature type="domain" description="DUF7096" evidence="3">
    <location>
        <begin position="54"/>
        <end position="243"/>
    </location>
</feature>
<evidence type="ECO:0000259" key="1">
    <source>
        <dbReference type="Pfam" id="PF23374"/>
    </source>
</evidence>
<proteinExistence type="predicted"/>
<evidence type="ECO:0000313" key="4">
    <source>
        <dbReference type="EMBL" id="QSG04832.1"/>
    </source>
</evidence>
<dbReference type="InterPro" id="IPR055520">
    <property type="entry name" value="DUF7094"/>
</dbReference>
<protein>
    <submittedName>
        <fullName evidence="4">Secreted protein, component of type IV pili likesystem</fullName>
    </submittedName>
</protein>